<dbReference type="InterPro" id="IPR040191">
    <property type="entry name" value="UTP10"/>
</dbReference>
<keyword evidence="1" id="KW-0539">Nucleus</keyword>
<dbReference type="InterPro" id="IPR022125">
    <property type="entry name" value="U3snoRNP10_N"/>
</dbReference>
<feature type="non-terminal residue" evidence="3">
    <location>
        <position position="1088"/>
    </location>
</feature>
<keyword evidence="1" id="KW-0687">Ribonucleoprotein</keyword>
<dbReference type="GO" id="GO:0045943">
    <property type="term" value="P:positive regulation of transcription by RNA polymerase I"/>
    <property type="evidence" value="ECO:0007669"/>
    <property type="project" value="TreeGrafter"/>
</dbReference>
<dbReference type="OrthoDB" id="31183at2759"/>
<comment type="function">
    <text evidence="1">Involved in nucleolar processing of pre-18S ribosomal RNA.</text>
</comment>
<dbReference type="EMBL" id="JANBPK010001447">
    <property type="protein sequence ID" value="KAJ2923032.1"/>
    <property type="molecule type" value="Genomic_DNA"/>
</dbReference>
<sequence length="1088" mass="119904">MPSLAEQLAKNASLNASLFVDRSKRKPTVSYLFTGRDADQYDLETIFALGQNAFIQLCTVEPALETYEDALFSDQAKATDRTLLDPDATKELDRTIEGFLALLGPYVMDAPTGKAIEWLVRRFRIYEFNVDAVMALFLPYHETPHFTKMVSILEIKPNNNALWSFLTPYKSAAQNIQRVSLVSEMLRNSDLARFVTALLPTALREQQIQGKEPRKGKRGVYVHRTLLAFNAATVNEFIKRSKKLDEGTGVMLVSALLEPLQQQKGEEAISKDAILGSYILLAALSQKCDLAPTVMKTIVGAMAGAALHVSTEQFVNAAVAVCQGQEALEKVSESTVKAILQLPGIKEEITSACRWYGIEKLLVPVISRLVPKLSDTDAANFVENLIVTASAPDAVLVHLTRLLAKAVLGAETSLKERQLLTMLHQRHPAIVQKIAEEIIAEDEDNKEAVEELVMSLSTTQNISSGSQNAPSFDLIVSSTHADSNVRVIAVRKLVSSLVEATADDKESASIRSALFGRIHDPSIEVLEVLYEKPEALAKCFSSSPSEYIEALVASVAAPGAKPKRAVVRLHLGFLIGHLFQFLDAGNQEVVFERLLLPFLLFSKPRQHTAEVVWEAVEQAMKVSPDALAFELLKGCPELVKKDGQVESMVAANSAIAARVADNVLRSDRFARHLDTLIAALQGENPHSRAFGYLIMRSLLEKMSGSHQIEAAYKVFDALRLEQLPAVDDVAENQDLLEVISSDTIGRFVVAKPSSKTTLAWLQVGLVSAISKVPQPLNRQIDWLKDSDAVSIIYLILKCIVLSELQMSRDSEDLYVSGTRKVYKMLNSSGTVPVLALGLLQSLFSVLKTDVLAFLAGIWTASSSEFQSLQTLALLQATAFLEAHVQEADGIDFQTILPAVLVALQVSSPLSRLAALECVKRLRVIAESKLTQVYKFDVIYGKDSQNLQYLDQSDLQRYLDALLAHKDHFENDGSYLPIFHSHHLTKASGDKKKDSEYKKRVLCYLLSHINALSSADMQTVLLKAVGSVTDKAKLQLLLPTIQELLLPNQPQHEELLLELLRSFNGSAAKELNDTNKPFWKVPADSGCRC</sequence>
<dbReference type="GO" id="GO:0030515">
    <property type="term" value="F:snoRNA binding"/>
    <property type="evidence" value="ECO:0007669"/>
    <property type="project" value="TreeGrafter"/>
</dbReference>
<dbReference type="GO" id="GO:0032040">
    <property type="term" value="C:small-subunit processome"/>
    <property type="evidence" value="ECO:0007669"/>
    <property type="project" value="TreeGrafter"/>
</dbReference>
<keyword evidence="4" id="KW-1185">Reference proteome</keyword>
<feature type="domain" description="U3 small nucleolar RNA-associated protein 10 N-terminal" evidence="2">
    <location>
        <begin position="252"/>
        <end position="368"/>
    </location>
</feature>
<comment type="subcellular location">
    <subcellularLocation>
        <location evidence="1">Nucleus</location>
        <location evidence="1">Nucleolus</location>
    </subcellularLocation>
</comment>
<dbReference type="GO" id="GO:0000462">
    <property type="term" value="P:maturation of SSU-rRNA from tricistronic rRNA transcript (SSU-rRNA, 5.8S rRNA, LSU-rRNA)"/>
    <property type="evidence" value="ECO:0007669"/>
    <property type="project" value="TreeGrafter"/>
</dbReference>
<proteinExistence type="inferred from homology"/>
<keyword evidence="1" id="KW-0690">Ribosome biogenesis</keyword>
<comment type="subunit">
    <text evidence="1">Component of the ribosomal small subunit (SSU) processome.</text>
</comment>
<name>A0A9W8MAU4_9AGAR</name>
<dbReference type="Pfam" id="PF12397">
    <property type="entry name" value="U3snoRNP10"/>
    <property type="match status" value="1"/>
</dbReference>
<comment type="caution">
    <text evidence="3">The sequence shown here is derived from an EMBL/GenBank/DDBJ whole genome shotgun (WGS) entry which is preliminary data.</text>
</comment>
<dbReference type="PANTHER" id="PTHR13457">
    <property type="entry name" value="BAP28"/>
    <property type="match status" value="1"/>
</dbReference>
<protein>
    <recommendedName>
        <fullName evidence="1">U3 small nucleolar RNA-associated protein 10</fullName>
    </recommendedName>
</protein>
<dbReference type="AlphaFoldDB" id="A0A9W8MAU4"/>
<organism evidence="3 4">
    <name type="scientific">Candolleomyces eurysporus</name>
    <dbReference type="NCBI Taxonomy" id="2828524"/>
    <lineage>
        <taxon>Eukaryota</taxon>
        <taxon>Fungi</taxon>
        <taxon>Dikarya</taxon>
        <taxon>Basidiomycota</taxon>
        <taxon>Agaricomycotina</taxon>
        <taxon>Agaricomycetes</taxon>
        <taxon>Agaricomycetidae</taxon>
        <taxon>Agaricales</taxon>
        <taxon>Agaricineae</taxon>
        <taxon>Psathyrellaceae</taxon>
        <taxon>Candolleomyces</taxon>
    </lineage>
</organism>
<dbReference type="Proteomes" id="UP001140091">
    <property type="component" value="Unassembled WGS sequence"/>
</dbReference>
<evidence type="ECO:0000313" key="3">
    <source>
        <dbReference type="EMBL" id="KAJ2923032.1"/>
    </source>
</evidence>
<dbReference type="GO" id="GO:0030686">
    <property type="term" value="C:90S preribosome"/>
    <property type="evidence" value="ECO:0007669"/>
    <property type="project" value="TreeGrafter"/>
</dbReference>
<dbReference type="PANTHER" id="PTHR13457:SF1">
    <property type="entry name" value="HEAT REPEAT-CONTAINING PROTEIN 1"/>
    <property type="match status" value="1"/>
</dbReference>
<comment type="similarity">
    <text evidence="1">Belongs to the HEATR1/UTP10 family.</text>
</comment>
<evidence type="ECO:0000313" key="4">
    <source>
        <dbReference type="Proteomes" id="UP001140091"/>
    </source>
</evidence>
<evidence type="ECO:0000259" key="2">
    <source>
        <dbReference type="Pfam" id="PF12397"/>
    </source>
</evidence>
<gene>
    <name evidence="3" type="ORF">H1R20_g14063</name>
</gene>
<evidence type="ECO:0000256" key="1">
    <source>
        <dbReference type="RuleBase" id="RU367065"/>
    </source>
</evidence>
<dbReference type="GO" id="GO:0034455">
    <property type="term" value="C:t-UTP complex"/>
    <property type="evidence" value="ECO:0007669"/>
    <property type="project" value="TreeGrafter"/>
</dbReference>
<keyword evidence="1" id="KW-0698">rRNA processing</keyword>
<reference evidence="3" key="1">
    <citation type="submission" date="2022-06" db="EMBL/GenBank/DDBJ databases">
        <title>Genome Sequence of Candolleomyces eurysporus.</title>
        <authorList>
            <person name="Buettner E."/>
        </authorList>
    </citation>
    <scope>NUCLEOTIDE SEQUENCE</scope>
    <source>
        <strain evidence="3">VTCC 930004</strain>
    </source>
</reference>
<accession>A0A9W8MAU4</accession>